<dbReference type="OrthoDB" id="2675985at2"/>
<feature type="chain" id="PRO_5016306269" description="DUF11 domain-containing protein" evidence="1">
    <location>
        <begin position="29"/>
        <end position="868"/>
    </location>
</feature>
<dbReference type="EMBL" id="CP021780">
    <property type="protein sequence ID" value="ASA20757.1"/>
    <property type="molecule type" value="Genomic_DNA"/>
</dbReference>
<proteinExistence type="predicted"/>
<keyword evidence="3" id="KW-1185">Reference proteome</keyword>
<dbReference type="KEGG" id="pdh:B9T62_08140"/>
<evidence type="ECO:0000256" key="1">
    <source>
        <dbReference type="SAM" id="SignalP"/>
    </source>
</evidence>
<evidence type="ECO:0000313" key="3">
    <source>
        <dbReference type="Proteomes" id="UP000249890"/>
    </source>
</evidence>
<dbReference type="RefSeq" id="WP_087914775.1">
    <property type="nucleotide sequence ID" value="NZ_CP021780.1"/>
</dbReference>
<keyword evidence="1" id="KW-0732">Signal</keyword>
<feature type="signal peptide" evidence="1">
    <location>
        <begin position="1"/>
        <end position="28"/>
    </location>
</feature>
<organism evidence="2 3">
    <name type="scientific">Paenibacillus donghaensis</name>
    <dbReference type="NCBI Taxonomy" id="414771"/>
    <lineage>
        <taxon>Bacteria</taxon>
        <taxon>Bacillati</taxon>
        <taxon>Bacillota</taxon>
        <taxon>Bacilli</taxon>
        <taxon>Bacillales</taxon>
        <taxon>Paenibacillaceae</taxon>
        <taxon>Paenibacillus</taxon>
    </lineage>
</organism>
<dbReference type="AlphaFoldDB" id="A0A2Z2K732"/>
<sequence>MRLDRSKYAALLLSTFLISQLSGYTVLADPATVGSAGSKMSAVANATAKNLGAIMVDANVKATVEDVNIWPQASGNILTYTLNYSNSGKSPANLIHYFSRVVTSGGSIIPGQPVTADALKSKVVSKQTERVTYYVNIGKINSLKSLKISMYVWDPQTKGYLRYSGALSIPADYSPTAASGQSQNSFINNIPVAVASESLQIYKYGGKVFAKVGVSFTNRGNKVLSDPGYAAYLQSAGGSYFELALDSAQSGYKIQPQEKKIIYYLTEIPSYLKTENMKLQFTQTDPTLKLEMAKHSFMLPAAKIPNLVVGPDGVRKISINSNTLQFRLANANVFSEDSVAKWSLQLKVKNSGKKAVTLPTYELAVKTATGTTFPVNAKALNGIVVKPLEEKVVQLTAEVPLEVDQSSLQLQMIEAVSAAPDAVEVGGGAGGKAGGEASAPTTVPTSTATLRVPVAYFTMPLALKTEAQKGQVYSMTNQYGSFSYNLHSLQRLPWKDDDILVARLSLTNTQKDSLTLPALKGAIKLDNDDYTAGTELFVDKDTTTIAPGATVEIDVLAKVPYTEEYNNLKLNLYSVVKEENVPFLSFTTDSVMNAVETVKTGGSYSVVGKGKNAKVLENKTAVYEGVNSKVLYSEMLLTSEEKRQSKMARIQAYYRTSDGEFYEAVSNQPETSAAPGGKQLITFWAKLPRSVSITDLQLYMGPGITGTKLTEVGQEPTGFINIAALQLNPQVNVADTNLLKVALYPYTLAVTRSEGRTQIGSDSINVTMNYNLTRDSSYDMGTFSHKLVLKMTDPFGQSQERSLNIGTELTEGTNNTYAASFTNHIYKSITGGTYKLTLYDEFQGERIELASQVYNMTIDRVIPPDDKK</sequence>
<reference evidence="2 3" key="1">
    <citation type="submission" date="2017-06" db="EMBL/GenBank/DDBJ databases">
        <title>Complete genome sequence of Paenibacillus donghaensis KCTC 13049T isolated from East Sea sediment, South Korea.</title>
        <authorList>
            <person name="Jung B.K."/>
            <person name="Hong S.-J."/>
            <person name="Shin J.-H."/>
        </authorList>
    </citation>
    <scope>NUCLEOTIDE SEQUENCE [LARGE SCALE GENOMIC DNA]</scope>
    <source>
        <strain evidence="2 3">KCTC 13049</strain>
    </source>
</reference>
<gene>
    <name evidence="2" type="ORF">B9T62_08140</name>
</gene>
<name>A0A2Z2K732_9BACL</name>
<dbReference type="Proteomes" id="UP000249890">
    <property type="component" value="Chromosome"/>
</dbReference>
<evidence type="ECO:0000313" key="2">
    <source>
        <dbReference type="EMBL" id="ASA20757.1"/>
    </source>
</evidence>
<accession>A0A2Z2K732</accession>
<evidence type="ECO:0008006" key="4">
    <source>
        <dbReference type="Google" id="ProtNLM"/>
    </source>
</evidence>
<protein>
    <recommendedName>
        <fullName evidence="4">DUF11 domain-containing protein</fullName>
    </recommendedName>
</protein>